<keyword evidence="2" id="KW-1185">Reference proteome</keyword>
<sequence length="102" mass="10671">MDDGSARRIRVAVVVAASSAGHSGAASATWEHVHRHFAVAALFVAQNAADPSGGPKIDSHVDFDATGAWRHHVSMRPSRACVYPRGGCAGLVRSARVLLTAE</sequence>
<dbReference type="Proteomes" id="UP000013827">
    <property type="component" value="Unassembled WGS sequence"/>
</dbReference>
<name>A0A0D3IFY8_EMIH1</name>
<dbReference type="KEGG" id="ehx:EMIHUDRAFT_215813"/>
<accession>A0A0D3IFY8</accession>
<dbReference type="GeneID" id="17256396"/>
<dbReference type="HOGENOM" id="CLU_2282770_0_0_1"/>
<reference evidence="2" key="1">
    <citation type="journal article" date="2013" name="Nature">
        <title>Pan genome of the phytoplankton Emiliania underpins its global distribution.</title>
        <authorList>
            <person name="Read B.A."/>
            <person name="Kegel J."/>
            <person name="Klute M.J."/>
            <person name="Kuo A."/>
            <person name="Lefebvre S.C."/>
            <person name="Maumus F."/>
            <person name="Mayer C."/>
            <person name="Miller J."/>
            <person name="Monier A."/>
            <person name="Salamov A."/>
            <person name="Young J."/>
            <person name="Aguilar M."/>
            <person name="Claverie J.M."/>
            <person name="Frickenhaus S."/>
            <person name="Gonzalez K."/>
            <person name="Herman E.K."/>
            <person name="Lin Y.C."/>
            <person name="Napier J."/>
            <person name="Ogata H."/>
            <person name="Sarno A.F."/>
            <person name="Shmutz J."/>
            <person name="Schroeder D."/>
            <person name="de Vargas C."/>
            <person name="Verret F."/>
            <person name="von Dassow P."/>
            <person name="Valentin K."/>
            <person name="Van de Peer Y."/>
            <person name="Wheeler G."/>
            <person name="Dacks J.B."/>
            <person name="Delwiche C.F."/>
            <person name="Dyhrman S.T."/>
            <person name="Glockner G."/>
            <person name="John U."/>
            <person name="Richards T."/>
            <person name="Worden A.Z."/>
            <person name="Zhang X."/>
            <person name="Grigoriev I.V."/>
            <person name="Allen A.E."/>
            <person name="Bidle K."/>
            <person name="Borodovsky M."/>
            <person name="Bowler C."/>
            <person name="Brownlee C."/>
            <person name="Cock J.M."/>
            <person name="Elias M."/>
            <person name="Gladyshev V.N."/>
            <person name="Groth M."/>
            <person name="Guda C."/>
            <person name="Hadaegh A."/>
            <person name="Iglesias-Rodriguez M.D."/>
            <person name="Jenkins J."/>
            <person name="Jones B.M."/>
            <person name="Lawson T."/>
            <person name="Leese F."/>
            <person name="Lindquist E."/>
            <person name="Lobanov A."/>
            <person name="Lomsadze A."/>
            <person name="Malik S.B."/>
            <person name="Marsh M.E."/>
            <person name="Mackinder L."/>
            <person name="Mock T."/>
            <person name="Mueller-Roeber B."/>
            <person name="Pagarete A."/>
            <person name="Parker M."/>
            <person name="Probert I."/>
            <person name="Quesneville H."/>
            <person name="Raines C."/>
            <person name="Rensing S.A."/>
            <person name="Riano-Pachon D.M."/>
            <person name="Richier S."/>
            <person name="Rokitta S."/>
            <person name="Shiraiwa Y."/>
            <person name="Soanes D.M."/>
            <person name="van der Giezen M."/>
            <person name="Wahlund T.M."/>
            <person name="Williams B."/>
            <person name="Wilson W."/>
            <person name="Wolfe G."/>
            <person name="Wurch L.L."/>
        </authorList>
    </citation>
    <scope>NUCLEOTIDE SEQUENCE</scope>
</reference>
<evidence type="ECO:0000313" key="1">
    <source>
        <dbReference type="EnsemblProtists" id="EOD10173"/>
    </source>
</evidence>
<dbReference type="RefSeq" id="XP_005762602.1">
    <property type="nucleotide sequence ID" value="XM_005762545.1"/>
</dbReference>
<organism evidence="1 2">
    <name type="scientific">Emiliania huxleyi (strain CCMP1516)</name>
    <dbReference type="NCBI Taxonomy" id="280463"/>
    <lineage>
        <taxon>Eukaryota</taxon>
        <taxon>Haptista</taxon>
        <taxon>Haptophyta</taxon>
        <taxon>Prymnesiophyceae</taxon>
        <taxon>Isochrysidales</taxon>
        <taxon>Noelaerhabdaceae</taxon>
        <taxon>Emiliania</taxon>
    </lineage>
</organism>
<reference evidence="1" key="2">
    <citation type="submission" date="2024-10" db="UniProtKB">
        <authorList>
            <consortium name="EnsemblProtists"/>
        </authorList>
    </citation>
    <scope>IDENTIFICATION</scope>
</reference>
<evidence type="ECO:0000313" key="2">
    <source>
        <dbReference type="Proteomes" id="UP000013827"/>
    </source>
</evidence>
<dbReference type="EnsemblProtists" id="EOD10173">
    <property type="protein sequence ID" value="EOD10173"/>
    <property type="gene ID" value="EMIHUDRAFT_215813"/>
</dbReference>
<proteinExistence type="predicted"/>
<dbReference type="PaxDb" id="2903-EOD10173"/>
<dbReference type="AlphaFoldDB" id="A0A0D3IFY8"/>
<protein>
    <submittedName>
        <fullName evidence="1">Uncharacterized protein</fullName>
    </submittedName>
</protein>